<dbReference type="Pfam" id="PF02899">
    <property type="entry name" value="Phage_int_SAM_1"/>
    <property type="match status" value="1"/>
</dbReference>
<dbReference type="GO" id="GO:0006313">
    <property type="term" value="P:DNA transposition"/>
    <property type="evidence" value="ECO:0007669"/>
    <property type="project" value="UniProtKB-UniRule"/>
</dbReference>
<dbReference type="Gene3D" id="1.10.150.130">
    <property type="match status" value="1"/>
</dbReference>
<dbReference type="GO" id="GO:0051301">
    <property type="term" value="P:cell division"/>
    <property type="evidence" value="ECO:0007669"/>
    <property type="project" value="UniProtKB-KW"/>
</dbReference>
<dbReference type="Gene3D" id="1.10.443.10">
    <property type="entry name" value="Intergrase catalytic core"/>
    <property type="match status" value="1"/>
</dbReference>
<evidence type="ECO:0000259" key="11">
    <source>
        <dbReference type="PROSITE" id="PS51900"/>
    </source>
</evidence>
<dbReference type="OrthoDB" id="9801717at2"/>
<dbReference type="GO" id="GO:0009037">
    <property type="term" value="F:tyrosine-based site-specific recombinase activity"/>
    <property type="evidence" value="ECO:0007669"/>
    <property type="project" value="UniProtKB-UniRule"/>
</dbReference>
<keyword evidence="3 9" id="KW-0132">Cell division</keyword>
<dbReference type="PROSITE" id="PS51900">
    <property type="entry name" value="CB"/>
    <property type="match status" value="1"/>
</dbReference>
<dbReference type="InterPro" id="IPR011010">
    <property type="entry name" value="DNA_brk_join_enz"/>
</dbReference>
<dbReference type="EMBL" id="RKHK01000001">
    <property type="protein sequence ID" value="ROR74001.1"/>
    <property type="molecule type" value="Genomic_DNA"/>
</dbReference>
<feature type="domain" description="Core-binding (CB)" evidence="11">
    <location>
        <begin position="4"/>
        <end position="89"/>
    </location>
</feature>
<feature type="active site" evidence="9">
    <location>
        <position position="190"/>
    </location>
</feature>
<dbReference type="InterPro" id="IPR044068">
    <property type="entry name" value="CB"/>
</dbReference>
<dbReference type="InterPro" id="IPR002104">
    <property type="entry name" value="Integrase_catalytic"/>
</dbReference>
<comment type="subcellular location">
    <subcellularLocation>
        <location evidence="1 9">Cytoplasm</location>
    </subcellularLocation>
</comment>
<feature type="active site" description="O-(3'-phospho-DNA)-tyrosine intermediate" evidence="9">
    <location>
        <position position="295"/>
    </location>
</feature>
<protein>
    <recommendedName>
        <fullName evidence="9">Tyrosine recombinase XerC</fullName>
    </recommendedName>
</protein>
<keyword evidence="2 9" id="KW-0963">Cytoplasm</keyword>
<comment type="function">
    <text evidence="9">Site-specific tyrosine recombinase, which acts by catalyzing the cutting and rejoining of the recombining DNA molecules. The XerC-XerD complex is essential to convert dimers of the bacterial chromosome into monomers to permit their segregation at cell division. It also contributes to the segregational stability of plasmids.</text>
</comment>
<dbReference type="InterPro" id="IPR013762">
    <property type="entry name" value="Integrase-like_cat_sf"/>
</dbReference>
<evidence type="ECO:0000259" key="10">
    <source>
        <dbReference type="PROSITE" id="PS51898"/>
    </source>
</evidence>
<dbReference type="GO" id="GO:0007059">
    <property type="term" value="P:chromosome segregation"/>
    <property type="evidence" value="ECO:0007669"/>
    <property type="project" value="UniProtKB-UniRule"/>
</dbReference>
<keyword evidence="4 9" id="KW-0159">Chromosome partition</keyword>
<comment type="subunit">
    <text evidence="9">Forms a cyclic heterotetrameric complex composed of two molecules of XerC and two molecules of XerD.</text>
</comment>
<evidence type="ECO:0000256" key="9">
    <source>
        <dbReference type="HAMAP-Rule" id="MF_01808"/>
    </source>
</evidence>
<evidence type="ECO:0000256" key="5">
    <source>
        <dbReference type="ARBA" id="ARBA00022908"/>
    </source>
</evidence>
<dbReference type="SUPFAM" id="SSF56349">
    <property type="entry name" value="DNA breaking-rejoining enzymes"/>
    <property type="match status" value="1"/>
</dbReference>
<evidence type="ECO:0000256" key="6">
    <source>
        <dbReference type="ARBA" id="ARBA00023125"/>
    </source>
</evidence>
<dbReference type="CDD" id="cd00798">
    <property type="entry name" value="INT_XerDC_C"/>
    <property type="match status" value="1"/>
</dbReference>
<evidence type="ECO:0000313" key="13">
    <source>
        <dbReference type="Proteomes" id="UP000280668"/>
    </source>
</evidence>
<evidence type="ECO:0000256" key="1">
    <source>
        <dbReference type="ARBA" id="ARBA00004496"/>
    </source>
</evidence>
<evidence type="ECO:0000256" key="4">
    <source>
        <dbReference type="ARBA" id="ARBA00022829"/>
    </source>
</evidence>
<keyword evidence="8 9" id="KW-0131">Cell cycle</keyword>
<dbReference type="PANTHER" id="PTHR30349:SF77">
    <property type="entry name" value="TYROSINE RECOMBINASE XERC"/>
    <property type="match status" value="1"/>
</dbReference>
<feature type="active site" evidence="9">
    <location>
        <position position="286"/>
    </location>
</feature>
<sequence length="314" mass="34112">MTVAEHEELLVGFARHLRLRRNLSAHTVRAYQGDVSSLLTHLEEREQELAKLDLSALRSWLAGEQRRGLARSSLARRVAAVRTFTAWAAKSGHLPSDVGARLRSPSPDRHLPSVLGAEQAVALLETAREAAEEADVDATNPESRGVHAAALRDWAAFEALYATGVRISELLGADLGDLDLGERILRVTGKGDKQRVAPFGMPAARAMQEYLDHGRPSLLGERSGKAIFLGVRGGRLDPRTLRGALHRLAARAGVPDLSPHGLRHSAATHLLAGGSDLRTVQEILGHSSLATTQRYTHVTPERLRSTYTQAHPRA</sequence>
<evidence type="ECO:0000313" key="12">
    <source>
        <dbReference type="EMBL" id="ROR74001.1"/>
    </source>
</evidence>
<dbReference type="PROSITE" id="PS51898">
    <property type="entry name" value="TYR_RECOMBINASE"/>
    <property type="match status" value="1"/>
</dbReference>
<feature type="active site" evidence="9">
    <location>
        <position position="260"/>
    </location>
</feature>
<dbReference type="Proteomes" id="UP000280668">
    <property type="component" value="Unassembled WGS sequence"/>
</dbReference>
<dbReference type="NCBIfam" id="NF001399">
    <property type="entry name" value="PRK00283.1"/>
    <property type="match status" value="1"/>
</dbReference>
<evidence type="ECO:0000256" key="7">
    <source>
        <dbReference type="ARBA" id="ARBA00023172"/>
    </source>
</evidence>
<comment type="similarity">
    <text evidence="9">Belongs to the 'phage' integrase family. XerC subfamily.</text>
</comment>
<organism evidence="12 13">
    <name type="scientific">Bogoriella caseilytica</name>
    <dbReference type="NCBI Taxonomy" id="56055"/>
    <lineage>
        <taxon>Bacteria</taxon>
        <taxon>Bacillati</taxon>
        <taxon>Actinomycetota</taxon>
        <taxon>Actinomycetes</taxon>
        <taxon>Micrococcales</taxon>
        <taxon>Bogoriellaceae</taxon>
        <taxon>Bogoriella</taxon>
    </lineage>
</organism>
<keyword evidence="13" id="KW-1185">Reference proteome</keyword>
<keyword evidence="5 9" id="KW-0229">DNA integration</keyword>
<evidence type="ECO:0000256" key="3">
    <source>
        <dbReference type="ARBA" id="ARBA00022618"/>
    </source>
</evidence>
<proteinExistence type="inferred from homology"/>
<dbReference type="GO" id="GO:0005737">
    <property type="term" value="C:cytoplasm"/>
    <property type="evidence" value="ECO:0007669"/>
    <property type="project" value="UniProtKB-SubCell"/>
</dbReference>
<feature type="active site" evidence="9">
    <location>
        <position position="166"/>
    </location>
</feature>
<dbReference type="InterPro" id="IPR010998">
    <property type="entry name" value="Integrase_recombinase_N"/>
</dbReference>
<dbReference type="Pfam" id="PF00589">
    <property type="entry name" value="Phage_integrase"/>
    <property type="match status" value="1"/>
</dbReference>
<comment type="caution">
    <text evidence="12">The sequence shown here is derived from an EMBL/GenBank/DDBJ whole genome shotgun (WGS) entry which is preliminary data.</text>
</comment>
<dbReference type="RefSeq" id="WP_123304350.1">
    <property type="nucleotide sequence ID" value="NZ_RKHK01000001.1"/>
</dbReference>
<dbReference type="AlphaFoldDB" id="A0A3N2BFG3"/>
<gene>
    <name evidence="9" type="primary">xerC</name>
    <name evidence="12" type="ORF">EDD31_2397</name>
</gene>
<dbReference type="InterPro" id="IPR023009">
    <property type="entry name" value="Tyrosine_recombinase_XerC/XerD"/>
</dbReference>
<reference evidence="12 13" key="1">
    <citation type="submission" date="2018-11" db="EMBL/GenBank/DDBJ databases">
        <title>Sequencing the genomes of 1000 actinobacteria strains.</title>
        <authorList>
            <person name="Klenk H.-P."/>
        </authorList>
    </citation>
    <scope>NUCLEOTIDE SEQUENCE [LARGE SCALE GENOMIC DNA]</scope>
    <source>
        <strain evidence="12 13">DSM 11294</strain>
    </source>
</reference>
<dbReference type="InterPro" id="IPR004107">
    <property type="entry name" value="Integrase_SAM-like_N"/>
</dbReference>
<feature type="domain" description="Tyr recombinase" evidence="10">
    <location>
        <begin position="110"/>
        <end position="308"/>
    </location>
</feature>
<feature type="active site" evidence="9">
    <location>
        <position position="263"/>
    </location>
</feature>
<dbReference type="HAMAP" id="MF_01808">
    <property type="entry name" value="Recomb_XerC_XerD"/>
    <property type="match status" value="1"/>
</dbReference>
<dbReference type="PANTHER" id="PTHR30349">
    <property type="entry name" value="PHAGE INTEGRASE-RELATED"/>
    <property type="match status" value="1"/>
</dbReference>
<keyword evidence="6 9" id="KW-0238">DNA-binding</keyword>
<name>A0A3N2BFG3_9MICO</name>
<dbReference type="InterPro" id="IPR050090">
    <property type="entry name" value="Tyrosine_recombinase_XerCD"/>
</dbReference>
<evidence type="ECO:0000256" key="2">
    <source>
        <dbReference type="ARBA" id="ARBA00022490"/>
    </source>
</evidence>
<evidence type="ECO:0000256" key="8">
    <source>
        <dbReference type="ARBA" id="ARBA00023306"/>
    </source>
</evidence>
<keyword evidence="7 9" id="KW-0233">DNA recombination</keyword>
<dbReference type="GO" id="GO:0003677">
    <property type="term" value="F:DNA binding"/>
    <property type="evidence" value="ECO:0007669"/>
    <property type="project" value="UniProtKB-UniRule"/>
</dbReference>
<accession>A0A3N2BFG3</accession>